<dbReference type="Gene3D" id="3.90.1200.10">
    <property type="match status" value="1"/>
</dbReference>
<accession>A0ABR9CIP0</accession>
<gene>
    <name evidence="2" type="ORF">IG616_03985</name>
</gene>
<dbReference type="SUPFAM" id="SSF56112">
    <property type="entry name" value="Protein kinase-like (PK-like)"/>
    <property type="match status" value="1"/>
</dbReference>
<reference evidence="2 3" key="2">
    <citation type="journal article" date="2021" name="Int. J. Syst. Evol. Microbiol.">
        <title>Roseibium litorale sp. nov., isolated from a tidal flat sediment and proposal for the reclassification of Labrenzia polysiphoniae as Roseibium polysiphoniae comb. nov.</title>
        <authorList>
            <person name="Liu Y."/>
            <person name="Pei T."/>
            <person name="Du J."/>
            <person name="Chao M."/>
            <person name="Deng M.R."/>
            <person name="Zhu H."/>
        </authorList>
    </citation>
    <scope>NUCLEOTIDE SEQUENCE [LARGE SCALE GENOMIC DNA]</scope>
    <source>
        <strain evidence="2 3">4C16A</strain>
    </source>
</reference>
<evidence type="ECO:0000313" key="3">
    <source>
        <dbReference type="Proteomes" id="UP000632063"/>
    </source>
</evidence>
<dbReference type="PANTHER" id="PTHR22603">
    <property type="entry name" value="CHOLINE/ETHANOALAMINE KINASE"/>
    <property type="match status" value="1"/>
</dbReference>
<proteinExistence type="predicted"/>
<dbReference type="Gene3D" id="3.30.200.20">
    <property type="entry name" value="Phosphorylase Kinase, domain 1"/>
    <property type="match status" value="1"/>
</dbReference>
<dbReference type="InterPro" id="IPR002575">
    <property type="entry name" value="Aminoglycoside_PTrfase"/>
</dbReference>
<protein>
    <submittedName>
        <fullName evidence="2">Phosphotransferase family protein</fullName>
    </submittedName>
</protein>
<dbReference type="Pfam" id="PF01636">
    <property type="entry name" value="APH"/>
    <property type="match status" value="1"/>
</dbReference>
<sequence length="282" mass="30575">MDTVRSVLDTRPELSRLTGAPRQAERLKGLSNSVFGLVADKGRFVLRVPAAKSAGLIDRQGEFRNLECAARAGLAVPPLFFDEQDGLMLMRRLELAEAETNPAELGKVIARLHGLEGTFSGKLDLPGLLAALLTTVRDAGSFDRELSDIQSILEGLTEPAEPDAANLVPSHCDLSPGNVLKTAQGIRLIDFEFSSMAPPVWDLAYAMLENSFERQGRKAFLEGYAAAGGKVPEPSALQDMTQRCDAVSALWALEQAGLGNGRTDFPAFAKARILRMLERARR</sequence>
<organism evidence="2 3">
    <name type="scientific">Roseibium litorale</name>
    <dbReference type="NCBI Taxonomy" id="2803841"/>
    <lineage>
        <taxon>Bacteria</taxon>
        <taxon>Pseudomonadati</taxon>
        <taxon>Pseudomonadota</taxon>
        <taxon>Alphaproteobacteria</taxon>
        <taxon>Hyphomicrobiales</taxon>
        <taxon>Stappiaceae</taxon>
        <taxon>Roseibium</taxon>
    </lineage>
</organism>
<keyword evidence="3" id="KW-1185">Reference proteome</keyword>
<name>A0ABR9CIP0_9HYPH</name>
<reference evidence="3" key="1">
    <citation type="submission" date="2020-09" db="EMBL/GenBank/DDBJ databases">
        <title>The genome sequence of strain Labrenzia suaedae 4C16A.</title>
        <authorList>
            <person name="Liu Y."/>
        </authorList>
    </citation>
    <scope>NUCLEOTIDE SEQUENCE [LARGE SCALE GENOMIC DNA]</scope>
    <source>
        <strain evidence="3">4C16A</strain>
    </source>
</reference>
<dbReference type="EMBL" id="JACYXI010000001">
    <property type="protein sequence ID" value="MBD8890693.1"/>
    <property type="molecule type" value="Genomic_DNA"/>
</dbReference>
<dbReference type="CDD" id="cd05151">
    <property type="entry name" value="ChoK-like"/>
    <property type="match status" value="1"/>
</dbReference>
<comment type="caution">
    <text evidence="2">The sequence shown here is derived from an EMBL/GenBank/DDBJ whole genome shotgun (WGS) entry which is preliminary data.</text>
</comment>
<dbReference type="PANTHER" id="PTHR22603:SF66">
    <property type="entry name" value="ETHANOLAMINE KINASE"/>
    <property type="match status" value="1"/>
</dbReference>
<feature type="domain" description="Aminoglycoside phosphotransferase" evidence="1">
    <location>
        <begin position="28"/>
        <end position="235"/>
    </location>
</feature>
<dbReference type="InterPro" id="IPR011009">
    <property type="entry name" value="Kinase-like_dom_sf"/>
</dbReference>
<dbReference type="Proteomes" id="UP000632063">
    <property type="component" value="Unassembled WGS sequence"/>
</dbReference>
<evidence type="ECO:0000313" key="2">
    <source>
        <dbReference type="EMBL" id="MBD8890693.1"/>
    </source>
</evidence>
<evidence type="ECO:0000259" key="1">
    <source>
        <dbReference type="Pfam" id="PF01636"/>
    </source>
</evidence>